<evidence type="ECO:0000313" key="3">
    <source>
        <dbReference type="EMBL" id="SHK51298.1"/>
    </source>
</evidence>
<evidence type="ECO:0000256" key="2">
    <source>
        <dbReference type="ARBA" id="ARBA00022526"/>
    </source>
</evidence>
<proteinExistence type="inferred from homology"/>
<dbReference type="InterPro" id="IPR011048">
    <property type="entry name" value="Haem_d1_sf"/>
</dbReference>
<protein>
    <submittedName>
        <fullName evidence="3">6-phosphogluconolactonase, cycloisomerase 2 family</fullName>
    </submittedName>
</protein>
<dbReference type="InterPro" id="IPR050282">
    <property type="entry name" value="Cycloisomerase_2"/>
</dbReference>
<dbReference type="SUPFAM" id="SSF51004">
    <property type="entry name" value="C-terminal (heme d1) domain of cytochrome cd1-nitrite reductase"/>
    <property type="match status" value="1"/>
</dbReference>
<dbReference type="InterPro" id="IPR015943">
    <property type="entry name" value="WD40/YVTN_repeat-like_dom_sf"/>
</dbReference>
<comment type="similarity">
    <text evidence="1">Belongs to the cycloisomerase 2 family.</text>
</comment>
<dbReference type="GO" id="GO:0006006">
    <property type="term" value="P:glucose metabolic process"/>
    <property type="evidence" value="ECO:0007669"/>
    <property type="project" value="UniProtKB-KW"/>
</dbReference>
<name>A0A1M6T3D0_9BURK</name>
<gene>
    <name evidence="3" type="ORF">SAMN05192548_102537</name>
</gene>
<dbReference type="STRING" id="169427.SAMN05192548_102537"/>
<dbReference type="GO" id="GO:0017057">
    <property type="term" value="F:6-phosphogluconolactonase activity"/>
    <property type="evidence" value="ECO:0007669"/>
    <property type="project" value="TreeGrafter"/>
</dbReference>
<sequence>MAGTALYSAVDDVITHYEVDVDAATLTKKHTITVPAKVQYAWPHPSGRHLYVSTSNGGPRVTSDYNHVSSLAIAPDGSLSLHGEPKPLKRRAVHMCVDPSGRFILNGHNFPASGITVHRISPDGAIGDEIAQTADLDYGIYPHQVMVFPAGSPALIVDRGNNAQGERPEQPGALRTLDFVDGRLSASAVVAPDGGYGFGPRHIDFHPSKPWLYASDERTNRLYMFRFNDGAIEPRPAYTCDMLAAPQQMNPRQLGGPVHVHPSGQWVYVANRADYTVEVDGRKVFGGGENNIAVFRIDPESGQPTLVQHADTQSFHVRTFACDPGGRLLVTASIKALAVRNGATTALVPAALSVFRILPTGHLEFVLKYDVETTGAQLQYWMGIVGLQ</sequence>
<reference evidence="3 4" key="1">
    <citation type="submission" date="2016-11" db="EMBL/GenBank/DDBJ databases">
        <authorList>
            <person name="Jaros S."/>
            <person name="Januszkiewicz K."/>
            <person name="Wedrychowicz H."/>
        </authorList>
    </citation>
    <scope>NUCLEOTIDE SEQUENCE [LARGE SCALE GENOMIC DNA]</scope>
    <source>
        <strain evidence="3 4">LMG 20594</strain>
    </source>
</reference>
<dbReference type="PANTHER" id="PTHR30344:SF1">
    <property type="entry name" value="6-PHOSPHOGLUCONOLACTONASE"/>
    <property type="match status" value="1"/>
</dbReference>
<dbReference type="OrthoDB" id="9790815at2"/>
<dbReference type="Pfam" id="PF10282">
    <property type="entry name" value="Lactonase"/>
    <property type="match status" value="1"/>
</dbReference>
<evidence type="ECO:0000256" key="1">
    <source>
        <dbReference type="ARBA" id="ARBA00005564"/>
    </source>
</evidence>
<evidence type="ECO:0000313" key="4">
    <source>
        <dbReference type="Proteomes" id="UP000184395"/>
    </source>
</evidence>
<dbReference type="PANTHER" id="PTHR30344">
    <property type="entry name" value="6-PHOSPHOGLUCONOLACTONASE-RELATED"/>
    <property type="match status" value="1"/>
</dbReference>
<dbReference type="InterPro" id="IPR019405">
    <property type="entry name" value="Lactonase_7-beta_prop"/>
</dbReference>
<dbReference type="Gene3D" id="2.130.10.10">
    <property type="entry name" value="YVTN repeat-like/Quinoprotein amine dehydrogenase"/>
    <property type="match status" value="1"/>
</dbReference>
<dbReference type="Proteomes" id="UP000184395">
    <property type="component" value="Unassembled WGS sequence"/>
</dbReference>
<organism evidence="3 4">
    <name type="scientific">Paraburkholderia terricola</name>
    <dbReference type="NCBI Taxonomy" id="169427"/>
    <lineage>
        <taxon>Bacteria</taxon>
        <taxon>Pseudomonadati</taxon>
        <taxon>Pseudomonadota</taxon>
        <taxon>Betaproteobacteria</taxon>
        <taxon>Burkholderiales</taxon>
        <taxon>Burkholderiaceae</taxon>
        <taxon>Paraburkholderia</taxon>
    </lineage>
</organism>
<keyword evidence="2" id="KW-0119">Carbohydrate metabolism</keyword>
<dbReference type="AlphaFoldDB" id="A0A1M6T3D0"/>
<keyword evidence="2" id="KW-0313">Glucose metabolism</keyword>
<dbReference type="GO" id="GO:0016853">
    <property type="term" value="F:isomerase activity"/>
    <property type="evidence" value="ECO:0007669"/>
    <property type="project" value="UniProtKB-KW"/>
</dbReference>
<keyword evidence="3" id="KW-0413">Isomerase</keyword>
<dbReference type="EMBL" id="FRAB01000025">
    <property type="protein sequence ID" value="SHK51298.1"/>
    <property type="molecule type" value="Genomic_DNA"/>
</dbReference>
<accession>A0A1M6T3D0</accession>
<dbReference type="RefSeq" id="WP_073430595.1">
    <property type="nucleotide sequence ID" value="NZ_CADFGY010000027.1"/>
</dbReference>